<accession>E0NJQ9</accession>
<dbReference type="Proteomes" id="UP000003280">
    <property type="component" value="Unassembled WGS sequence"/>
</dbReference>
<reference evidence="1 2" key="1">
    <citation type="submission" date="2010-07" db="EMBL/GenBank/DDBJ databases">
        <authorList>
            <person name="Muzny D."/>
            <person name="Qin X."/>
            <person name="Deng J."/>
            <person name="Jiang H."/>
            <person name="Liu Y."/>
            <person name="Qu J."/>
            <person name="Song X.-Z."/>
            <person name="Zhang L."/>
            <person name="Thornton R."/>
            <person name="Coyle M."/>
            <person name="Francisco L."/>
            <person name="Jackson L."/>
            <person name="Javaid M."/>
            <person name="Korchina V."/>
            <person name="Kovar C."/>
            <person name="Mata R."/>
            <person name="Mathew T."/>
            <person name="Ngo R."/>
            <person name="Nguyen L."/>
            <person name="Nguyen N."/>
            <person name="Okwuonu G."/>
            <person name="Ongeri F."/>
            <person name="Pham C."/>
            <person name="Simmons D."/>
            <person name="Wilczek-Boney K."/>
            <person name="Hale W."/>
            <person name="Jakkamsetti A."/>
            <person name="Pham P."/>
            <person name="Ruth R."/>
            <person name="San Lucas F."/>
            <person name="Warren J."/>
            <person name="Zhang J."/>
            <person name="Zhao Z."/>
            <person name="Zhou C."/>
            <person name="Zhu D."/>
            <person name="Lee S."/>
            <person name="Bess C."/>
            <person name="Blankenburg K."/>
            <person name="Forbes L."/>
            <person name="Fu Q."/>
            <person name="Gubbala S."/>
            <person name="Hirani K."/>
            <person name="Jayaseelan J.C."/>
            <person name="Lara F."/>
            <person name="Munidasa M."/>
            <person name="Palculict T."/>
            <person name="Patil S."/>
            <person name="Pu L.-L."/>
            <person name="Saada N."/>
            <person name="Tang L."/>
            <person name="Weissenberger G."/>
            <person name="Zhu Y."/>
            <person name="Hemphill L."/>
            <person name="Shang Y."/>
            <person name="Youmans B."/>
            <person name="Ayvaz T."/>
            <person name="Ross M."/>
            <person name="Santibanez J."/>
            <person name="Aqrawi P."/>
            <person name="Gross S."/>
            <person name="Joshi V."/>
            <person name="Fowler G."/>
            <person name="Nazareth L."/>
            <person name="Reid J."/>
            <person name="Worley K."/>
            <person name="Petrosino J."/>
            <person name="Highlander S."/>
            <person name="Gibbs R."/>
        </authorList>
    </citation>
    <scope>NUCLEOTIDE SEQUENCE [LARGE SCALE GENOMIC DNA]</scope>
    <source>
        <strain evidence="1 2">ATCC BAA-1640</strain>
    </source>
</reference>
<dbReference type="AlphaFoldDB" id="E0NJQ9"/>
<gene>
    <name evidence="1" type="ORF">HMPREF9225_0398</name>
</gene>
<dbReference type="HOGENOM" id="CLU_3187054_0_0_9"/>
<comment type="caution">
    <text evidence="1">The sequence shown here is derived from an EMBL/GenBank/DDBJ whole genome shotgun (WGS) entry which is preliminary data.</text>
</comment>
<protein>
    <submittedName>
        <fullName evidence="1">Uncharacterized protein</fullName>
    </submittedName>
</protein>
<keyword evidence="2" id="KW-1185">Reference proteome</keyword>
<organism evidence="1 2">
    <name type="scientific">Peptoniphilus duerdenii ATCC BAA-1640</name>
    <dbReference type="NCBI Taxonomy" id="862517"/>
    <lineage>
        <taxon>Bacteria</taxon>
        <taxon>Bacillati</taxon>
        <taxon>Bacillota</taxon>
        <taxon>Tissierellia</taxon>
        <taxon>Tissierellales</taxon>
        <taxon>Peptoniphilaceae</taxon>
        <taxon>Peptoniphilus</taxon>
    </lineage>
</organism>
<sequence>MCIVPKKTSEVKADLLNLTADYDGKAVLSQVDCLPLGFSCRYPPKT</sequence>
<evidence type="ECO:0000313" key="2">
    <source>
        <dbReference type="Proteomes" id="UP000003280"/>
    </source>
</evidence>
<evidence type="ECO:0000313" key="1">
    <source>
        <dbReference type="EMBL" id="EFM25854.1"/>
    </source>
</evidence>
<dbReference type="EMBL" id="AEEH01000019">
    <property type="protein sequence ID" value="EFM25854.1"/>
    <property type="molecule type" value="Genomic_DNA"/>
</dbReference>
<proteinExistence type="predicted"/>
<name>E0NJQ9_9FIRM</name>